<feature type="transmembrane region" description="Helical" evidence="6">
    <location>
        <begin position="34"/>
        <end position="56"/>
    </location>
</feature>
<dbReference type="InterPro" id="IPR052983">
    <property type="entry name" value="MFS_Riboflavin_Transporter"/>
</dbReference>
<evidence type="ECO:0000256" key="5">
    <source>
        <dbReference type="ARBA" id="ARBA00023136"/>
    </source>
</evidence>
<gene>
    <name evidence="7" type="ORF">Rumeso_04614</name>
</gene>
<feature type="transmembrane region" description="Helical" evidence="6">
    <location>
        <begin position="204"/>
        <end position="230"/>
    </location>
</feature>
<evidence type="ECO:0000256" key="6">
    <source>
        <dbReference type="SAM" id="Phobius"/>
    </source>
</evidence>
<evidence type="ECO:0000256" key="4">
    <source>
        <dbReference type="ARBA" id="ARBA00022989"/>
    </source>
</evidence>
<dbReference type="InterPro" id="IPR036259">
    <property type="entry name" value="MFS_trans_sf"/>
</dbReference>
<feature type="transmembrane region" description="Helical" evidence="6">
    <location>
        <begin position="332"/>
        <end position="351"/>
    </location>
</feature>
<dbReference type="PANTHER" id="PTHR43385:SF1">
    <property type="entry name" value="RIBOFLAVIN TRANSPORTER RIBJ"/>
    <property type="match status" value="1"/>
</dbReference>
<dbReference type="PANTHER" id="PTHR43385">
    <property type="entry name" value="RIBOFLAVIN TRANSPORTER RIBJ"/>
    <property type="match status" value="1"/>
</dbReference>
<dbReference type="RefSeq" id="WP_245639135.1">
    <property type="nucleotide sequence ID" value="NZ_KK088554.1"/>
</dbReference>
<dbReference type="EMBL" id="AOSK01000129">
    <property type="protein sequence ID" value="EYD73841.1"/>
    <property type="molecule type" value="Genomic_DNA"/>
</dbReference>
<keyword evidence="4 6" id="KW-1133">Transmembrane helix</keyword>
<feature type="transmembrane region" description="Helical" evidence="6">
    <location>
        <begin position="242"/>
        <end position="259"/>
    </location>
</feature>
<keyword evidence="5 6" id="KW-0472">Membrane</keyword>
<dbReference type="Gene3D" id="1.20.1250.20">
    <property type="entry name" value="MFS general substrate transporter like domains"/>
    <property type="match status" value="1"/>
</dbReference>
<comment type="subcellular location">
    <subcellularLocation>
        <location evidence="1">Membrane</location>
        <topology evidence="1">Multi-pass membrane protein</topology>
    </subcellularLocation>
</comment>
<evidence type="ECO:0000313" key="7">
    <source>
        <dbReference type="EMBL" id="EYD73841.1"/>
    </source>
</evidence>
<name>A0A017HHL0_9RHOB</name>
<dbReference type="PATRIC" id="fig|442562.3.peg.4543"/>
<feature type="transmembrane region" description="Helical" evidence="6">
    <location>
        <begin position="271"/>
        <end position="293"/>
    </location>
</feature>
<dbReference type="GO" id="GO:0022857">
    <property type="term" value="F:transmembrane transporter activity"/>
    <property type="evidence" value="ECO:0007669"/>
    <property type="project" value="InterPro"/>
</dbReference>
<dbReference type="InterPro" id="IPR011701">
    <property type="entry name" value="MFS"/>
</dbReference>
<proteinExistence type="predicted"/>
<dbReference type="GO" id="GO:0016020">
    <property type="term" value="C:membrane"/>
    <property type="evidence" value="ECO:0007669"/>
    <property type="project" value="UniProtKB-SubCell"/>
</dbReference>
<feature type="transmembrane region" description="Helical" evidence="6">
    <location>
        <begin position="68"/>
        <end position="86"/>
    </location>
</feature>
<feature type="transmembrane region" description="Helical" evidence="6">
    <location>
        <begin position="159"/>
        <end position="177"/>
    </location>
</feature>
<dbReference type="STRING" id="442562.Rumeso_04614"/>
<feature type="transmembrane region" description="Helical" evidence="6">
    <location>
        <begin position="92"/>
        <end position="114"/>
    </location>
</feature>
<comment type="caution">
    <text evidence="7">The sequence shown here is derived from an EMBL/GenBank/DDBJ whole genome shotgun (WGS) entry which is preliminary data.</text>
</comment>
<feature type="transmembrane region" description="Helical" evidence="6">
    <location>
        <begin position="357"/>
        <end position="380"/>
    </location>
</feature>
<keyword evidence="2" id="KW-0813">Transport</keyword>
<evidence type="ECO:0000256" key="1">
    <source>
        <dbReference type="ARBA" id="ARBA00004141"/>
    </source>
</evidence>
<dbReference type="AlphaFoldDB" id="A0A017HHL0"/>
<dbReference type="HOGENOM" id="CLU_001265_59_0_5"/>
<keyword evidence="3 6" id="KW-0812">Transmembrane</keyword>
<feature type="transmembrane region" description="Helical" evidence="6">
    <location>
        <begin position="299"/>
        <end position="320"/>
    </location>
</feature>
<dbReference type="Pfam" id="PF07690">
    <property type="entry name" value="MFS_1"/>
    <property type="match status" value="1"/>
</dbReference>
<reference evidence="7 8" key="1">
    <citation type="submission" date="2013-02" db="EMBL/GenBank/DDBJ databases">
        <authorList>
            <person name="Fiebig A."/>
            <person name="Goeker M."/>
            <person name="Klenk H.-P.P."/>
        </authorList>
    </citation>
    <scope>NUCLEOTIDE SEQUENCE [LARGE SCALE GENOMIC DNA]</scope>
    <source>
        <strain evidence="7 8">DSM 19309</strain>
    </source>
</reference>
<protein>
    <submittedName>
        <fullName evidence="7">Permease of the major facilitator superfamily</fullName>
    </submittedName>
</protein>
<accession>A0A017HHL0</accession>
<organism evidence="7 8">
    <name type="scientific">Rubellimicrobium mesophilum DSM 19309</name>
    <dbReference type="NCBI Taxonomy" id="442562"/>
    <lineage>
        <taxon>Bacteria</taxon>
        <taxon>Pseudomonadati</taxon>
        <taxon>Pseudomonadota</taxon>
        <taxon>Alphaproteobacteria</taxon>
        <taxon>Rhodobacterales</taxon>
        <taxon>Roseobacteraceae</taxon>
        <taxon>Rubellimicrobium</taxon>
    </lineage>
</organism>
<keyword evidence="8" id="KW-1185">Reference proteome</keyword>
<feature type="transmembrane region" description="Helical" evidence="6">
    <location>
        <begin position="126"/>
        <end position="147"/>
    </location>
</feature>
<dbReference type="SUPFAM" id="SSF103473">
    <property type="entry name" value="MFS general substrate transporter"/>
    <property type="match status" value="1"/>
</dbReference>
<evidence type="ECO:0000256" key="3">
    <source>
        <dbReference type="ARBA" id="ARBA00022692"/>
    </source>
</evidence>
<dbReference type="Proteomes" id="UP000019666">
    <property type="component" value="Unassembled WGS sequence"/>
</dbReference>
<sequence length="384" mass="39280">MTTALGITLILSWGSSYYLPAVLAGPIAQDTGWPLPWVVSGLSIGLLVSGLASPVVGRIIHHQGGRMVLATGSGLLAVGLTGLALAPSVAAFLGGWLVLGAGMSAALYDAAFGTMGRLYGREARSAITTLTLWAGFASTLCWPLSTWLVEVYGWRNACLAYAALHLAVALPVHLLLIPSAEPADDQATGTASRTVQPSSGSSPVLIFVLLAGIQTLAALVASTLSVHLLALLQMRGLTAVEAVSLGALIGPAQVGARVLEMLVGRRHHPMAAMTVSIGLIATGVALLALHVPLLGLALVLYGGGNGLHTIARGALPLVLFDPRHYSLFLGRLALPSLVVQAGAPTLGAWLLVGDGTLLLTVLAGAAILALAFCLLLVGAVRRIE</sequence>
<evidence type="ECO:0000256" key="2">
    <source>
        <dbReference type="ARBA" id="ARBA00022448"/>
    </source>
</evidence>
<evidence type="ECO:0000313" key="8">
    <source>
        <dbReference type="Proteomes" id="UP000019666"/>
    </source>
</evidence>